<dbReference type="InterPro" id="IPR003718">
    <property type="entry name" value="OsmC/Ohr_fam"/>
</dbReference>
<dbReference type="PANTHER" id="PTHR39624">
    <property type="entry name" value="PROTEIN INVOLVED IN RIMO-MEDIATED BETA-METHYLTHIOLATION OF RIBOSOMAL PROTEIN S12 YCAO"/>
    <property type="match status" value="1"/>
</dbReference>
<evidence type="ECO:0000313" key="2">
    <source>
        <dbReference type="Proteomes" id="UP000683428"/>
    </source>
</evidence>
<organism evidence="1 2">
    <name type="scientific">Azospira inquinata</name>
    <dbReference type="NCBI Taxonomy" id="2785627"/>
    <lineage>
        <taxon>Bacteria</taxon>
        <taxon>Pseudomonadati</taxon>
        <taxon>Pseudomonadota</taxon>
        <taxon>Betaproteobacteria</taxon>
        <taxon>Rhodocyclales</taxon>
        <taxon>Rhodocyclaceae</taxon>
        <taxon>Azospira</taxon>
    </lineage>
</organism>
<dbReference type="RefSeq" id="WP_216128466.1">
    <property type="nucleotide sequence ID" value="NZ_CP064782.1"/>
</dbReference>
<dbReference type="PANTHER" id="PTHR39624:SF2">
    <property type="entry name" value="OSMC-LIKE PROTEIN"/>
    <property type="match status" value="1"/>
</dbReference>
<sequence length="130" mass="13619">MVRANSSRENYLTLVSNGEFTLPADTTADKGGGGQGFRPHDLLEAALASCLNISLRMAAEKLGVGLDQVSVSVSLNRNAPEGPSFACEVSFPPSLSLADRTSLLAAVESCPVKTTLSKPLHFNLTQATPC</sequence>
<accession>A0A975XUF3</accession>
<dbReference type="AlphaFoldDB" id="A0A975XUF3"/>
<dbReference type="Proteomes" id="UP000683428">
    <property type="component" value="Chromosome"/>
</dbReference>
<gene>
    <name evidence="1" type="ORF">Azoinq_12990</name>
</gene>
<name>A0A975XUF3_9RHOO</name>
<evidence type="ECO:0000313" key="1">
    <source>
        <dbReference type="EMBL" id="QWT48738.1"/>
    </source>
</evidence>
<reference evidence="1" key="1">
    <citation type="submission" date="2020-11" db="EMBL/GenBank/DDBJ databases">
        <title>Azospira inquinata sp. nov.</title>
        <authorList>
            <person name="Moe W.M."/>
            <person name="Mikes M.C."/>
        </authorList>
    </citation>
    <scope>NUCLEOTIDE SEQUENCE</scope>
    <source>
        <strain evidence="1">Azo-3</strain>
    </source>
</reference>
<keyword evidence="2" id="KW-1185">Reference proteome</keyword>
<protein>
    <submittedName>
        <fullName evidence="1">OsmC family protein</fullName>
    </submittedName>
</protein>
<dbReference type="KEGG" id="aiq:Azoinq_12990"/>
<proteinExistence type="predicted"/>
<dbReference type="Pfam" id="PF02566">
    <property type="entry name" value="OsmC"/>
    <property type="match status" value="1"/>
</dbReference>
<dbReference type="EMBL" id="CP064782">
    <property type="protein sequence ID" value="QWT48738.1"/>
    <property type="molecule type" value="Genomic_DNA"/>
</dbReference>